<proteinExistence type="predicted"/>
<protein>
    <submittedName>
        <fullName evidence="2">Uncharacterized protein</fullName>
    </submittedName>
</protein>
<name>A0A9X0CW78_9CNID</name>
<reference evidence="2" key="1">
    <citation type="submission" date="2023-01" db="EMBL/GenBank/DDBJ databases">
        <title>Genome assembly of the deep-sea coral Lophelia pertusa.</title>
        <authorList>
            <person name="Herrera S."/>
            <person name="Cordes E."/>
        </authorList>
    </citation>
    <scope>NUCLEOTIDE SEQUENCE</scope>
    <source>
        <strain evidence="2">USNM1676648</strain>
        <tissue evidence="2">Polyp</tissue>
    </source>
</reference>
<dbReference type="Proteomes" id="UP001163046">
    <property type="component" value="Unassembled WGS sequence"/>
</dbReference>
<organism evidence="2 3">
    <name type="scientific">Desmophyllum pertusum</name>
    <dbReference type="NCBI Taxonomy" id="174260"/>
    <lineage>
        <taxon>Eukaryota</taxon>
        <taxon>Metazoa</taxon>
        <taxon>Cnidaria</taxon>
        <taxon>Anthozoa</taxon>
        <taxon>Hexacorallia</taxon>
        <taxon>Scleractinia</taxon>
        <taxon>Caryophylliina</taxon>
        <taxon>Caryophylliidae</taxon>
        <taxon>Desmophyllum</taxon>
    </lineage>
</organism>
<comment type="caution">
    <text evidence="2">The sequence shown here is derived from an EMBL/GenBank/DDBJ whole genome shotgun (WGS) entry which is preliminary data.</text>
</comment>
<feature type="non-terminal residue" evidence="2">
    <location>
        <position position="150"/>
    </location>
</feature>
<dbReference type="AlphaFoldDB" id="A0A9X0CW78"/>
<dbReference type="EMBL" id="MU826562">
    <property type="protein sequence ID" value="KAJ7375689.1"/>
    <property type="molecule type" value="Genomic_DNA"/>
</dbReference>
<gene>
    <name evidence="2" type="ORF">OS493_039577</name>
</gene>
<dbReference type="OrthoDB" id="10045556at2759"/>
<feature type="region of interest" description="Disordered" evidence="1">
    <location>
        <begin position="1"/>
        <end position="37"/>
    </location>
</feature>
<evidence type="ECO:0000313" key="3">
    <source>
        <dbReference type="Proteomes" id="UP001163046"/>
    </source>
</evidence>
<keyword evidence="3" id="KW-1185">Reference proteome</keyword>
<evidence type="ECO:0000313" key="2">
    <source>
        <dbReference type="EMBL" id="KAJ7375689.1"/>
    </source>
</evidence>
<accession>A0A9X0CW78</accession>
<feature type="compositionally biased region" description="Basic and acidic residues" evidence="1">
    <location>
        <begin position="18"/>
        <end position="28"/>
    </location>
</feature>
<evidence type="ECO:0000256" key="1">
    <source>
        <dbReference type="SAM" id="MobiDB-lite"/>
    </source>
</evidence>
<sequence length="150" mass="17509">KFKPPKPRFQPFHEDEEMTCKHRSDYRNAKSSQASSHNIFEGMRRADIIKQEIEDLERLLQGIGNPKGSSVVVRYQHDINYLRDMARSTVEGYDFSVKARSLTPVAASFQDDLVRYPEQHDQIVITIKQRRDQCIRELADIENEIMNNNA</sequence>